<name>H8GNY2_METAL</name>
<keyword evidence="4" id="KW-1185">Reference proteome</keyword>
<dbReference type="AlphaFoldDB" id="H8GNY2"/>
<protein>
    <recommendedName>
        <fullName evidence="2">Alginate export domain-containing protein</fullName>
    </recommendedName>
</protein>
<dbReference type="eggNOG" id="ENOG502Z7RB">
    <property type="taxonomic scope" value="Bacteria"/>
</dbReference>
<dbReference type="Gene3D" id="2.40.160.100">
    <property type="match status" value="1"/>
</dbReference>
<evidence type="ECO:0000259" key="2">
    <source>
        <dbReference type="Pfam" id="PF13372"/>
    </source>
</evidence>
<dbReference type="EMBL" id="CM001475">
    <property type="protein sequence ID" value="EIC28404.1"/>
    <property type="molecule type" value="Genomic_DNA"/>
</dbReference>
<keyword evidence="1" id="KW-0732">Signal</keyword>
<proteinExistence type="predicted"/>
<evidence type="ECO:0000313" key="4">
    <source>
        <dbReference type="Proteomes" id="UP000005090"/>
    </source>
</evidence>
<dbReference type="InterPro" id="IPR025388">
    <property type="entry name" value="Alginate_export_dom"/>
</dbReference>
<dbReference type="STRING" id="686340.Metal_0554"/>
<gene>
    <name evidence="3" type="ORF">Metal_0554</name>
</gene>
<dbReference type="Proteomes" id="UP000005090">
    <property type="component" value="Chromosome"/>
</dbReference>
<organism evidence="3 4">
    <name type="scientific">Methylomicrobium album BG8</name>
    <dbReference type="NCBI Taxonomy" id="686340"/>
    <lineage>
        <taxon>Bacteria</taxon>
        <taxon>Pseudomonadati</taxon>
        <taxon>Pseudomonadota</taxon>
        <taxon>Gammaproteobacteria</taxon>
        <taxon>Methylococcales</taxon>
        <taxon>Methylococcaceae</taxon>
        <taxon>Methylomicrobium</taxon>
    </lineage>
</organism>
<dbReference type="SUPFAM" id="SSF56935">
    <property type="entry name" value="Porins"/>
    <property type="match status" value="1"/>
</dbReference>
<evidence type="ECO:0000256" key="1">
    <source>
        <dbReference type="SAM" id="SignalP"/>
    </source>
</evidence>
<sequence length="465" mass="53202">MAYRILLFLLNLAIGFNACGEYGAEPAPPAFKALRYEETYQALKDLKRRHGLGDDIKYIALPFLPDAYLSLGGEWRERYQNLHGYEFGLAEFKNDDYLLQRVLLHGDLHLGSHFRAFIQLGSHYAFGKANEKSPVEEDHFDLQQGFAEWQWPRGSHTLTIRSGRQEMSFGSERLVSMRNNPNIRRSFDAVRASFKGGGFTVDAFYAAPLELRQGVLDDRDDGGQRFWGLYSVFSRPAARYAPNTDFYCLGLDRADAVYAQGIADEHRHTLGARLWRKSGSWDYNFEFAYQFGRFGKDTISAWTAASDTGYRWEHAALKPRLGLKMDIISGDDNPHDRTLKTFNPLFPKLAYFSENALVVPANLMNVYPYISIEAGEGVELSLGWDFLWRYSVHDAFYVNPFQPLDGTDQSRGRYIGSELTLDAGWQVNRNIQLNFAYVHLFTGSVLRSVKANDVDFLMLMTSYRF</sequence>
<dbReference type="HOGENOM" id="CLU_035025_0_0_6"/>
<reference evidence="3 4" key="1">
    <citation type="journal article" date="2013" name="Genome Announc.">
        <title>Genome Sequence of the Obligate Gammaproteobacterial Methanotroph Methylomicrobium album Strain BG8.</title>
        <authorList>
            <person name="Kits K.D."/>
            <person name="Kalyuzhnaya M.G."/>
            <person name="Klotz M.G."/>
            <person name="Jetten M.S."/>
            <person name="Op den Camp H.J."/>
            <person name="Vuilleumier S."/>
            <person name="Bringel F."/>
            <person name="Dispirito A.A."/>
            <person name="Murrell J.C."/>
            <person name="Bruce D."/>
            <person name="Cheng J.F."/>
            <person name="Copeland A."/>
            <person name="Goodwin L."/>
            <person name="Hauser L."/>
            <person name="Lajus A."/>
            <person name="Land M.L."/>
            <person name="Lapidus A."/>
            <person name="Lucas S."/>
            <person name="Medigue C."/>
            <person name="Pitluck S."/>
            <person name="Woyke T."/>
            <person name="Zeytun A."/>
            <person name="Stein L.Y."/>
        </authorList>
    </citation>
    <scope>NUCLEOTIDE SEQUENCE [LARGE SCALE GENOMIC DNA]</scope>
    <source>
        <strain evidence="3 4">BG8</strain>
    </source>
</reference>
<accession>H8GNY2</accession>
<feature type="domain" description="Alginate export" evidence="2">
    <location>
        <begin position="68"/>
        <end position="451"/>
    </location>
</feature>
<evidence type="ECO:0000313" key="3">
    <source>
        <dbReference type="EMBL" id="EIC28404.1"/>
    </source>
</evidence>
<feature type="chain" id="PRO_5003612095" description="Alginate export domain-containing protein" evidence="1">
    <location>
        <begin position="19"/>
        <end position="465"/>
    </location>
</feature>
<feature type="signal peptide" evidence="1">
    <location>
        <begin position="1"/>
        <end position="18"/>
    </location>
</feature>
<dbReference type="InterPro" id="IPR053728">
    <property type="entry name" value="Alginate_Permeability_Chnl"/>
</dbReference>
<dbReference type="Pfam" id="PF13372">
    <property type="entry name" value="Alginate_exp"/>
    <property type="match status" value="1"/>
</dbReference>